<accession>A0ABP9VVM4</accession>
<keyword evidence="3" id="KW-1185">Reference proteome</keyword>
<gene>
    <name evidence="2" type="ORF">Rcae01_04688</name>
</gene>
<evidence type="ECO:0000313" key="3">
    <source>
        <dbReference type="Proteomes" id="UP001416858"/>
    </source>
</evidence>
<protein>
    <submittedName>
        <fullName evidence="2">Uncharacterized protein</fullName>
    </submittedName>
</protein>
<feature type="compositionally biased region" description="Basic and acidic residues" evidence="1">
    <location>
        <begin position="1"/>
        <end position="21"/>
    </location>
</feature>
<evidence type="ECO:0000313" key="2">
    <source>
        <dbReference type="EMBL" id="GAA5509190.1"/>
    </source>
</evidence>
<dbReference type="RefSeq" id="WP_345686038.1">
    <property type="nucleotide sequence ID" value="NZ_BAABRO010000012.1"/>
</dbReference>
<sequence>MQKHFYDLREVNDLSEGERATPEPGVTYDLRTIKNQAVASGTVEYVFRDGDTLFARTADGESYPVTGAGSYVLVPHGL</sequence>
<reference evidence="2 3" key="1">
    <citation type="submission" date="2024-02" db="EMBL/GenBank/DDBJ databases">
        <title>Rhodopirellula caenicola NBRC 110016.</title>
        <authorList>
            <person name="Ichikawa N."/>
            <person name="Katano-Makiyama Y."/>
            <person name="Hidaka K."/>
        </authorList>
    </citation>
    <scope>NUCLEOTIDE SEQUENCE [LARGE SCALE GENOMIC DNA]</scope>
    <source>
        <strain evidence="2 3">NBRC 110016</strain>
    </source>
</reference>
<comment type="caution">
    <text evidence="2">The sequence shown here is derived from an EMBL/GenBank/DDBJ whole genome shotgun (WGS) entry which is preliminary data.</text>
</comment>
<feature type="region of interest" description="Disordered" evidence="1">
    <location>
        <begin position="1"/>
        <end position="25"/>
    </location>
</feature>
<proteinExistence type="predicted"/>
<evidence type="ECO:0000256" key="1">
    <source>
        <dbReference type="SAM" id="MobiDB-lite"/>
    </source>
</evidence>
<organism evidence="2 3">
    <name type="scientific">Novipirellula caenicola</name>
    <dbReference type="NCBI Taxonomy" id="1536901"/>
    <lineage>
        <taxon>Bacteria</taxon>
        <taxon>Pseudomonadati</taxon>
        <taxon>Planctomycetota</taxon>
        <taxon>Planctomycetia</taxon>
        <taxon>Pirellulales</taxon>
        <taxon>Pirellulaceae</taxon>
        <taxon>Novipirellula</taxon>
    </lineage>
</organism>
<name>A0ABP9VVM4_9BACT</name>
<dbReference type="EMBL" id="BAABRO010000012">
    <property type="protein sequence ID" value="GAA5509190.1"/>
    <property type="molecule type" value="Genomic_DNA"/>
</dbReference>
<dbReference type="Proteomes" id="UP001416858">
    <property type="component" value="Unassembled WGS sequence"/>
</dbReference>